<accession>A0A7W6C8K6</accession>
<keyword evidence="1" id="KW-0808">Transferase</keyword>
<dbReference type="SUPFAM" id="SSF53335">
    <property type="entry name" value="S-adenosyl-L-methionine-dependent methyltransferases"/>
    <property type="match status" value="1"/>
</dbReference>
<dbReference type="Gene3D" id="3.40.50.150">
    <property type="entry name" value="Vaccinia Virus protein VP39"/>
    <property type="match status" value="1"/>
</dbReference>
<dbReference type="AlphaFoldDB" id="A0A7W6C8K6"/>
<sequence>MNMLAFAINAAERAPLSDSLTLAGIDFLCARTKRKLEKSPQEEEQTFTQRMTDFPVATNTDDANRQHYEVPAEFFSLVLGQQRKYSCCYYPDATTTLDDAETAALAETVKHADLNDGMDILELGCGWGSLSLYMARQFPNASITSVSNSASQRAYILGEAERHGVRNLTVITADMNDFAPSGSYDRIVSVEMFEHMSNWRTLLERTRGWLRDDGKLFMHVFTHKNRSYRFCPSDPTDWIAQHFFTGGIMPAHDLPHRFDETYKVEAEWRWSGEHYRRTAMHWLANFDREAERITPILKQVYGADAALWRRRWRLFFLATAGLFGHEQGEVWGVGHYLLAPAKR</sequence>
<evidence type="ECO:0000313" key="2">
    <source>
        <dbReference type="Proteomes" id="UP000565286"/>
    </source>
</evidence>
<protein>
    <submittedName>
        <fullName evidence="1">Cyclopropane-fatty-acyl-phospholipid synthase</fullName>
        <ecNumber evidence="1">2.1.1.79</ecNumber>
    </submittedName>
</protein>
<dbReference type="EMBL" id="JACIDV010000005">
    <property type="protein sequence ID" value="MBB3945928.1"/>
    <property type="molecule type" value="Genomic_DNA"/>
</dbReference>
<evidence type="ECO:0000313" key="1">
    <source>
        <dbReference type="EMBL" id="MBB3945928.1"/>
    </source>
</evidence>
<dbReference type="InterPro" id="IPR029063">
    <property type="entry name" value="SAM-dependent_MTases_sf"/>
</dbReference>
<organism evidence="1 2">
    <name type="scientific">Rhizobium skierniewicense</name>
    <dbReference type="NCBI Taxonomy" id="984260"/>
    <lineage>
        <taxon>Bacteria</taxon>
        <taxon>Pseudomonadati</taxon>
        <taxon>Pseudomonadota</taxon>
        <taxon>Alphaproteobacteria</taxon>
        <taxon>Hyphomicrobiales</taxon>
        <taxon>Rhizobiaceae</taxon>
        <taxon>Rhizobium/Agrobacterium group</taxon>
        <taxon>Rhizobium</taxon>
    </lineage>
</organism>
<dbReference type="CDD" id="cd02440">
    <property type="entry name" value="AdoMet_MTases"/>
    <property type="match status" value="1"/>
</dbReference>
<gene>
    <name evidence="1" type="ORF">GGQ73_001874</name>
</gene>
<dbReference type="GO" id="GO:0032259">
    <property type="term" value="P:methylation"/>
    <property type="evidence" value="ECO:0007669"/>
    <property type="project" value="UniProtKB-KW"/>
</dbReference>
<name>A0A7W6C8K6_9HYPH</name>
<comment type="caution">
    <text evidence="1">The sequence shown here is derived from an EMBL/GenBank/DDBJ whole genome shotgun (WGS) entry which is preliminary data.</text>
</comment>
<keyword evidence="1" id="KW-0489">Methyltransferase</keyword>
<dbReference type="PANTHER" id="PTHR43832:SF1">
    <property type="entry name" value="S-ADENOSYL-L-METHIONINE-DEPENDENT METHYLTRANSFERASES SUPERFAMILY PROTEIN"/>
    <property type="match status" value="1"/>
</dbReference>
<reference evidence="1 2" key="1">
    <citation type="submission" date="2020-08" db="EMBL/GenBank/DDBJ databases">
        <title>Genomic Encyclopedia of Type Strains, Phase IV (KMG-IV): sequencing the most valuable type-strain genomes for metagenomic binning, comparative biology and taxonomic classification.</title>
        <authorList>
            <person name="Goeker M."/>
        </authorList>
    </citation>
    <scope>NUCLEOTIDE SEQUENCE [LARGE SCALE GENOMIC DNA]</scope>
    <source>
        <strain evidence="1 2">DSM 26438</strain>
    </source>
</reference>
<dbReference type="EC" id="2.1.1.79" evidence="1"/>
<dbReference type="PANTHER" id="PTHR43832">
    <property type="match status" value="1"/>
</dbReference>
<dbReference type="RefSeq" id="WP_174153755.1">
    <property type="nucleotide sequence ID" value="NZ_JAAMCM010000013.1"/>
</dbReference>
<keyword evidence="2" id="KW-1185">Reference proteome</keyword>
<dbReference type="FunFam" id="3.40.50.150:FF:000554">
    <property type="entry name" value="Cation-transporting ATPase"/>
    <property type="match status" value="1"/>
</dbReference>
<dbReference type="GO" id="GO:0008825">
    <property type="term" value="F:cyclopropane-fatty-acyl-phospholipid synthase activity"/>
    <property type="evidence" value="ECO:0007669"/>
    <property type="project" value="UniProtKB-EC"/>
</dbReference>
<dbReference type="Proteomes" id="UP000565286">
    <property type="component" value="Unassembled WGS sequence"/>
</dbReference>
<dbReference type="Pfam" id="PF02353">
    <property type="entry name" value="CMAS"/>
    <property type="match status" value="1"/>
</dbReference>
<proteinExistence type="predicted"/>